<proteinExistence type="inferred from homology"/>
<dbReference type="GO" id="GO:0015833">
    <property type="term" value="P:peptide transport"/>
    <property type="evidence" value="ECO:0007669"/>
    <property type="project" value="TreeGrafter"/>
</dbReference>
<name>A0A1H0LK95_9BURK</name>
<dbReference type="Proteomes" id="UP000199317">
    <property type="component" value="Unassembled WGS sequence"/>
</dbReference>
<feature type="signal peptide" evidence="3">
    <location>
        <begin position="1"/>
        <end position="26"/>
    </location>
</feature>
<dbReference type="RefSeq" id="WP_092832134.1">
    <property type="nucleotide sequence ID" value="NZ_FNJL01000002.1"/>
</dbReference>
<evidence type="ECO:0000313" key="6">
    <source>
        <dbReference type="Proteomes" id="UP000199317"/>
    </source>
</evidence>
<dbReference type="EMBL" id="FNJL01000002">
    <property type="protein sequence ID" value="SDO68535.1"/>
    <property type="molecule type" value="Genomic_DNA"/>
</dbReference>
<dbReference type="AlphaFoldDB" id="A0A1H0LK95"/>
<sequence length="530" mass="58612">MLPFLRLIPRSILVAGLLAAGLAAHAAPPNHEGSLTLLLPSEPTALVTVSNVATPILSVSAKVTEGLLKYDYDVNPQPQLATKWAISPDGLTYTFTLRQGVKWHDGKEFTSADVAYSINLLKQIHPRGRNTFANVTGVDTPDKYTAVLRLSRPAPYLIRALVASETPIVPRHLYDGTDAKANPANNAPVGTGPFKFKEWVRGSHIVYERNPDYWDKPKPFIDQLIVRFVTDPAAAAVAFETGTVDLGYRTPVPQADLDRLKKVPTLRFETKGNSYSHNVTRLEFNLDNEYFKNDKVRQAVAHALDRNVIVRVVNYGYGQVSYSPIAPGLKAFHDPAPSPYAFDLKKANALLDEAGYPKRGASRFAVPLDFNPISGDGQRLADYIRSALARVGIAVTVRAQDPSAFIKRIYTDRDFAFTTNGASNLFDPTVGVQRLYWSKNFIKGVPFSNGTHYASTVVDKLLEDAAVENDSARRRQLFKEFQDVVARDVPDLNLYQPAFITIANQRVHDHSLTADGVESNLADVWVEPKK</sequence>
<feature type="chain" id="PRO_5011490130" evidence="3">
    <location>
        <begin position="27"/>
        <end position="530"/>
    </location>
</feature>
<evidence type="ECO:0000256" key="3">
    <source>
        <dbReference type="SAM" id="SignalP"/>
    </source>
</evidence>
<dbReference type="SUPFAM" id="SSF53850">
    <property type="entry name" value="Periplasmic binding protein-like II"/>
    <property type="match status" value="1"/>
</dbReference>
<evidence type="ECO:0000256" key="1">
    <source>
        <dbReference type="ARBA" id="ARBA00005695"/>
    </source>
</evidence>
<feature type="domain" description="Solute-binding protein family 5" evidence="4">
    <location>
        <begin position="76"/>
        <end position="438"/>
    </location>
</feature>
<dbReference type="GO" id="GO:1904680">
    <property type="term" value="F:peptide transmembrane transporter activity"/>
    <property type="evidence" value="ECO:0007669"/>
    <property type="project" value="TreeGrafter"/>
</dbReference>
<dbReference type="Gene3D" id="3.40.190.10">
    <property type="entry name" value="Periplasmic binding protein-like II"/>
    <property type="match status" value="1"/>
</dbReference>
<accession>A0A1H0LK95</accession>
<protein>
    <submittedName>
        <fullName evidence="5">Peptide/nickel transport system substrate-binding protein</fullName>
    </submittedName>
</protein>
<dbReference type="Gene3D" id="3.10.105.10">
    <property type="entry name" value="Dipeptide-binding Protein, Domain 3"/>
    <property type="match status" value="1"/>
</dbReference>
<dbReference type="GO" id="GO:0043190">
    <property type="term" value="C:ATP-binding cassette (ABC) transporter complex"/>
    <property type="evidence" value="ECO:0007669"/>
    <property type="project" value="InterPro"/>
</dbReference>
<dbReference type="PANTHER" id="PTHR30290:SF38">
    <property type="entry name" value="D,D-DIPEPTIDE-BINDING PERIPLASMIC PROTEIN DDPA-RELATED"/>
    <property type="match status" value="1"/>
</dbReference>
<comment type="similarity">
    <text evidence="1">Belongs to the bacterial solute-binding protein 5 family.</text>
</comment>
<keyword evidence="6" id="KW-1185">Reference proteome</keyword>
<dbReference type="InterPro" id="IPR039424">
    <property type="entry name" value="SBP_5"/>
</dbReference>
<gene>
    <name evidence="5" type="ORF">SAMN04489708_102221</name>
</gene>
<dbReference type="GO" id="GO:0030288">
    <property type="term" value="C:outer membrane-bounded periplasmic space"/>
    <property type="evidence" value="ECO:0007669"/>
    <property type="project" value="UniProtKB-ARBA"/>
</dbReference>
<evidence type="ECO:0000259" key="4">
    <source>
        <dbReference type="Pfam" id="PF00496"/>
    </source>
</evidence>
<dbReference type="OrthoDB" id="9801799at2"/>
<dbReference type="PANTHER" id="PTHR30290">
    <property type="entry name" value="PERIPLASMIC BINDING COMPONENT OF ABC TRANSPORTER"/>
    <property type="match status" value="1"/>
</dbReference>
<keyword evidence="2 3" id="KW-0732">Signal</keyword>
<dbReference type="Pfam" id="PF00496">
    <property type="entry name" value="SBP_bac_5"/>
    <property type="match status" value="1"/>
</dbReference>
<evidence type="ECO:0000313" key="5">
    <source>
        <dbReference type="EMBL" id="SDO68535.1"/>
    </source>
</evidence>
<dbReference type="InterPro" id="IPR000914">
    <property type="entry name" value="SBP_5_dom"/>
</dbReference>
<dbReference type="InterPro" id="IPR030678">
    <property type="entry name" value="Peptide/Ni-bd"/>
</dbReference>
<organism evidence="5 6">
    <name type="scientific">Paracidovorax cattleyae</name>
    <dbReference type="NCBI Taxonomy" id="80868"/>
    <lineage>
        <taxon>Bacteria</taxon>
        <taxon>Pseudomonadati</taxon>
        <taxon>Pseudomonadota</taxon>
        <taxon>Betaproteobacteria</taxon>
        <taxon>Burkholderiales</taxon>
        <taxon>Comamonadaceae</taxon>
        <taxon>Paracidovorax</taxon>
    </lineage>
</organism>
<dbReference type="PIRSF" id="PIRSF002741">
    <property type="entry name" value="MppA"/>
    <property type="match status" value="1"/>
</dbReference>
<dbReference type="CDD" id="cd08517">
    <property type="entry name" value="PBP2_NikA_DppA_OppA_like_13"/>
    <property type="match status" value="1"/>
</dbReference>
<evidence type="ECO:0000256" key="2">
    <source>
        <dbReference type="ARBA" id="ARBA00022729"/>
    </source>
</evidence>
<reference evidence="6" key="1">
    <citation type="submission" date="2016-10" db="EMBL/GenBank/DDBJ databases">
        <authorList>
            <person name="Varghese N."/>
            <person name="Submissions S."/>
        </authorList>
    </citation>
    <scope>NUCLEOTIDE SEQUENCE [LARGE SCALE GENOMIC DNA]</scope>
    <source>
        <strain evidence="6">DSM 17101</strain>
    </source>
</reference>
<dbReference type="Gene3D" id="3.90.76.10">
    <property type="entry name" value="Dipeptide-binding Protein, Domain 1"/>
    <property type="match status" value="1"/>
</dbReference>